<feature type="region of interest" description="Disordered" evidence="1">
    <location>
        <begin position="62"/>
        <end position="82"/>
    </location>
</feature>
<keyword evidence="3" id="KW-1185">Reference proteome</keyword>
<evidence type="ECO:0000313" key="3">
    <source>
        <dbReference type="Proteomes" id="UP000186235"/>
    </source>
</evidence>
<dbReference type="InterPro" id="IPR007497">
    <property type="entry name" value="SIMPL/DUF541"/>
</dbReference>
<sequence length="217" mass="21852">MTAMNGSGVTTTGQGAVTATPDVAVVELGAEASAPGVQDALDRANAGLAAARDALVAHGVAPSDLRTSQTSTWTEQREDGPRTTARLTLRATLRDVGASGEVVRAALDAAGPVGRLDSTSLAVGDPGPLAAGAREAAFADARARAEQYARLAGRSLGPVVEIREDDGAPAPVARVLAAKATSDALVVEPGSQEVRATVTVRWELADPADRSPASPTA</sequence>
<dbReference type="PANTHER" id="PTHR34387">
    <property type="entry name" value="SLR1258 PROTEIN"/>
    <property type="match status" value="1"/>
</dbReference>
<dbReference type="Pfam" id="PF04402">
    <property type="entry name" value="SIMPL"/>
    <property type="match status" value="1"/>
</dbReference>
<dbReference type="InterPro" id="IPR052022">
    <property type="entry name" value="26kDa_periplasmic_antigen"/>
</dbReference>
<gene>
    <name evidence="2" type="ORF">SAMN05518682_3509</name>
</gene>
<reference evidence="3" key="1">
    <citation type="submission" date="2017-01" db="EMBL/GenBank/DDBJ databases">
        <authorList>
            <person name="Varghese N."/>
            <person name="Submissions S."/>
        </authorList>
    </citation>
    <scope>NUCLEOTIDE SEQUENCE [LARGE SCALE GENOMIC DNA]</scope>
    <source>
        <strain evidence="3">3bp</strain>
    </source>
</reference>
<accession>A0A1N6V9E0</accession>
<dbReference type="Gene3D" id="3.30.70.2970">
    <property type="entry name" value="Protein of unknown function (DUF541), domain 2"/>
    <property type="match status" value="1"/>
</dbReference>
<dbReference type="Proteomes" id="UP000186235">
    <property type="component" value="Unassembled WGS sequence"/>
</dbReference>
<evidence type="ECO:0008006" key="4">
    <source>
        <dbReference type="Google" id="ProtNLM"/>
    </source>
</evidence>
<feature type="compositionally biased region" description="Polar residues" evidence="1">
    <location>
        <begin position="65"/>
        <end position="74"/>
    </location>
</feature>
<name>A0A1N6V9E0_9MICO</name>
<dbReference type="PANTHER" id="PTHR34387:SF1">
    <property type="entry name" value="PERIPLASMIC IMMUNOGENIC PROTEIN"/>
    <property type="match status" value="1"/>
</dbReference>
<organism evidence="2 3">
    <name type="scientific">Cellulosimicrobium aquatile</name>
    <dbReference type="NCBI Taxonomy" id="1612203"/>
    <lineage>
        <taxon>Bacteria</taxon>
        <taxon>Bacillati</taxon>
        <taxon>Actinomycetota</taxon>
        <taxon>Actinomycetes</taxon>
        <taxon>Micrococcales</taxon>
        <taxon>Promicromonosporaceae</taxon>
        <taxon>Cellulosimicrobium</taxon>
    </lineage>
</organism>
<evidence type="ECO:0000256" key="1">
    <source>
        <dbReference type="SAM" id="MobiDB-lite"/>
    </source>
</evidence>
<dbReference type="GO" id="GO:0006974">
    <property type="term" value="P:DNA damage response"/>
    <property type="evidence" value="ECO:0007669"/>
    <property type="project" value="TreeGrafter"/>
</dbReference>
<proteinExistence type="predicted"/>
<dbReference type="AlphaFoldDB" id="A0A1N6V9E0"/>
<protein>
    <recommendedName>
        <fullName evidence="4">DUF541 domain-containing protein</fullName>
    </recommendedName>
</protein>
<dbReference type="EMBL" id="FTMI01000007">
    <property type="protein sequence ID" value="SIQ74500.1"/>
    <property type="molecule type" value="Genomic_DNA"/>
</dbReference>
<evidence type="ECO:0000313" key="2">
    <source>
        <dbReference type="EMBL" id="SIQ74500.1"/>
    </source>
</evidence>
<dbReference type="Gene3D" id="3.30.110.170">
    <property type="entry name" value="Protein of unknown function (DUF541), domain 1"/>
    <property type="match status" value="1"/>
</dbReference>